<proteinExistence type="predicted"/>
<reference evidence="2 3" key="1">
    <citation type="submission" date="2017-03" db="EMBL/GenBank/DDBJ databases">
        <title>WGS assembly of Porphyra umbilicalis.</title>
        <authorList>
            <person name="Brawley S.H."/>
            <person name="Blouin N.A."/>
            <person name="Ficko-Blean E."/>
            <person name="Wheeler G.L."/>
            <person name="Lohr M."/>
            <person name="Goodson H.V."/>
            <person name="Jenkins J.W."/>
            <person name="Blaby-Haas C.E."/>
            <person name="Helliwell K.E."/>
            <person name="Chan C."/>
            <person name="Marriage T."/>
            <person name="Bhattacharya D."/>
            <person name="Klein A.S."/>
            <person name="Badis Y."/>
            <person name="Brodie J."/>
            <person name="Cao Y."/>
            <person name="Collen J."/>
            <person name="Dittami S.M."/>
            <person name="Gachon C.M."/>
            <person name="Green B.R."/>
            <person name="Karpowicz S."/>
            <person name="Kim J.W."/>
            <person name="Kudahl U."/>
            <person name="Lin S."/>
            <person name="Michel G."/>
            <person name="Mittag M."/>
            <person name="Olson B.J."/>
            <person name="Pangilinan J."/>
            <person name="Peng Y."/>
            <person name="Qiu H."/>
            <person name="Shu S."/>
            <person name="Singer J.T."/>
            <person name="Smith A.G."/>
            <person name="Sprecher B.N."/>
            <person name="Wagner V."/>
            <person name="Wang W."/>
            <person name="Wang Z.-Y."/>
            <person name="Yan J."/>
            <person name="Yarish C."/>
            <person name="Zoeuner-Riek S."/>
            <person name="Zhuang Y."/>
            <person name="Zou Y."/>
            <person name="Lindquist E.A."/>
            <person name="Grimwood J."/>
            <person name="Barry K."/>
            <person name="Rokhsar D.S."/>
            <person name="Schmutz J."/>
            <person name="Stiller J.W."/>
            <person name="Grossman A.R."/>
            <person name="Prochnik S.E."/>
        </authorList>
    </citation>
    <scope>NUCLEOTIDE SEQUENCE [LARGE SCALE GENOMIC DNA]</scope>
    <source>
        <strain evidence="2">4086291</strain>
    </source>
</reference>
<feature type="compositionally biased region" description="Low complexity" evidence="1">
    <location>
        <begin position="30"/>
        <end position="55"/>
    </location>
</feature>
<evidence type="ECO:0000313" key="3">
    <source>
        <dbReference type="Proteomes" id="UP000218209"/>
    </source>
</evidence>
<dbReference type="Proteomes" id="UP000218209">
    <property type="component" value="Unassembled WGS sequence"/>
</dbReference>
<keyword evidence="3" id="KW-1185">Reference proteome</keyword>
<dbReference type="EMBL" id="KV920155">
    <property type="protein sequence ID" value="OSX68726.1"/>
    <property type="molecule type" value="Genomic_DNA"/>
</dbReference>
<organism evidence="2 3">
    <name type="scientific">Porphyra umbilicalis</name>
    <name type="common">Purple laver</name>
    <name type="synonym">Red alga</name>
    <dbReference type="NCBI Taxonomy" id="2786"/>
    <lineage>
        <taxon>Eukaryota</taxon>
        <taxon>Rhodophyta</taxon>
        <taxon>Bangiophyceae</taxon>
        <taxon>Bangiales</taxon>
        <taxon>Bangiaceae</taxon>
        <taxon>Porphyra</taxon>
    </lineage>
</organism>
<evidence type="ECO:0000313" key="2">
    <source>
        <dbReference type="EMBL" id="OSX68726.1"/>
    </source>
</evidence>
<gene>
    <name evidence="2" type="ORF">BU14_2331s0001</name>
</gene>
<sequence>MHGAAASARRPRRPPPAAAGGRSRRRRQRAAAAALAPSPTAAHGRAPGRAGERPAGPGGGRAGRLRYTPMGCHCRGVTPLEVPTTGGRAGRRA</sequence>
<protein>
    <submittedName>
        <fullName evidence="2">Uncharacterized protein</fullName>
    </submittedName>
</protein>
<evidence type="ECO:0000256" key="1">
    <source>
        <dbReference type="SAM" id="MobiDB-lite"/>
    </source>
</evidence>
<feature type="region of interest" description="Disordered" evidence="1">
    <location>
        <begin position="1"/>
        <end position="93"/>
    </location>
</feature>
<name>A0A1X6NJR6_PORUM</name>
<dbReference type="AlphaFoldDB" id="A0A1X6NJR6"/>
<accession>A0A1X6NJR6</accession>